<reference evidence="1 2" key="1">
    <citation type="submission" date="2018-03" db="EMBL/GenBank/DDBJ databases">
        <title>Genome sequence of Clostridium vincentii DSM 10228.</title>
        <authorList>
            <person name="Poehlein A."/>
            <person name="Daniel R."/>
        </authorList>
    </citation>
    <scope>NUCLEOTIDE SEQUENCE [LARGE SCALE GENOMIC DNA]</scope>
    <source>
        <strain evidence="1 2">DSM 10228</strain>
    </source>
</reference>
<proteinExistence type="predicted"/>
<keyword evidence="2" id="KW-1185">Reference proteome</keyword>
<dbReference type="SUPFAM" id="SSF54518">
    <property type="entry name" value="Tubby C-terminal domain-like"/>
    <property type="match status" value="1"/>
</dbReference>
<comment type="caution">
    <text evidence="1">The sequence shown here is derived from an EMBL/GenBank/DDBJ whole genome shotgun (WGS) entry which is preliminary data.</text>
</comment>
<organism evidence="1 2">
    <name type="scientific">Clostridium vincentii</name>
    <dbReference type="NCBI Taxonomy" id="52704"/>
    <lineage>
        <taxon>Bacteria</taxon>
        <taxon>Bacillati</taxon>
        <taxon>Bacillota</taxon>
        <taxon>Clostridia</taxon>
        <taxon>Eubacteriales</taxon>
        <taxon>Clostridiaceae</taxon>
        <taxon>Clostridium</taxon>
    </lineage>
</organism>
<gene>
    <name evidence="1" type="ORF">CLVI_26470</name>
</gene>
<accession>A0A2T0BBL5</accession>
<evidence type="ECO:0008006" key="3">
    <source>
        <dbReference type="Google" id="ProtNLM"/>
    </source>
</evidence>
<dbReference type="EMBL" id="PVXQ01000033">
    <property type="protein sequence ID" value="PRR81235.1"/>
    <property type="molecule type" value="Genomic_DNA"/>
</dbReference>
<dbReference type="OrthoDB" id="652307at2"/>
<dbReference type="AlphaFoldDB" id="A0A2T0BBL5"/>
<evidence type="ECO:0000313" key="1">
    <source>
        <dbReference type="EMBL" id="PRR81235.1"/>
    </source>
</evidence>
<name>A0A2T0BBL5_9CLOT</name>
<evidence type="ECO:0000313" key="2">
    <source>
        <dbReference type="Proteomes" id="UP000239471"/>
    </source>
</evidence>
<dbReference type="RefSeq" id="WP_106060567.1">
    <property type="nucleotide sequence ID" value="NZ_PVXQ01000033.1"/>
</dbReference>
<dbReference type="Proteomes" id="UP000239471">
    <property type="component" value="Unassembled WGS sequence"/>
</dbReference>
<dbReference type="InterPro" id="IPR025659">
    <property type="entry name" value="Tubby-like_C"/>
</dbReference>
<protein>
    <recommendedName>
        <fullName evidence="3">LURP-one-related</fullName>
    </recommendedName>
</protein>
<sequence>MLDERYKYESYMIRKKVLKIIGASFHIYNPSGGLEFYVNQKGFKLKEDIRVFTREDMAEEILSIRARNILDISATYDVYETGTGEKVGALRRKGLKSIFKDEWLILDRNDNEVGNIKEDSTAMALVRRFLINAIPQTFIGTLQNRKVFEFRQKFNLFVQKIDLDFSFDKENIFDRRLAIATAVLLCAIEGNQN</sequence>